<dbReference type="AlphaFoldDB" id="A0A9K3LMC1"/>
<feature type="transmembrane region" description="Helical" evidence="1">
    <location>
        <begin position="387"/>
        <end position="408"/>
    </location>
</feature>
<feature type="transmembrane region" description="Helical" evidence="1">
    <location>
        <begin position="420"/>
        <end position="440"/>
    </location>
</feature>
<keyword evidence="1" id="KW-0472">Membrane</keyword>
<gene>
    <name evidence="2" type="ORF">IV203_026466</name>
</gene>
<protein>
    <submittedName>
        <fullName evidence="2">Major facilitator superfamily transporter</fullName>
    </submittedName>
</protein>
<evidence type="ECO:0000313" key="3">
    <source>
        <dbReference type="Proteomes" id="UP000693970"/>
    </source>
</evidence>
<dbReference type="EMBL" id="JAGRRH010000010">
    <property type="protein sequence ID" value="KAG7363106.1"/>
    <property type="molecule type" value="Genomic_DNA"/>
</dbReference>
<feature type="transmembrane region" description="Helical" evidence="1">
    <location>
        <begin position="260"/>
        <end position="280"/>
    </location>
</feature>
<dbReference type="OrthoDB" id="440553at2759"/>
<proteinExistence type="predicted"/>
<dbReference type="Pfam" id="PF07690">
    <property type="entry name" value="MFS_1"/>
    <property type="match status" value="1"/>
</dbReference>
<dbReference type="PANTHER" id="PTHR24002:SF3">
    <property type="entry name" value="SOLUTE CARRIER FAMILY 22 MEMBER 18"/>
    <property type="match status" value="1"/>
</dbReference>
<dbReference type="GO" id="GO:0022857">
    <property type="term" value="F:transmembrane transporter activity"/>
    <property type="evidence" value="ECO:0007669"/>
    <property type="project" value="InterPro"/>
</dbReference>
<reference evidence="2" key="2">
    <citation type="submission" date="2021-04" db="EMBL/GenBank/DDBJ databases">
        <authorList>
            <person name="Podell S."/>
        </authorList>
    </citation>
    <scope>NUCLEOTIDE SEQUENCE</scope>
    <source>
        <strain evidence="2">Hildebrandi</strain>
    </source>
</reference>
<sequence length="457" mass="49298">MCKPIDVGTTKVDELIPNPEETKPWPKESNSEFVYGTISMALVVTAGSVVMGHFQSKRDAMGCDTMCVGSMTTARSTLTLVGSTIIGKSSDSKALDDKLGGTRRAFLILGVLATALELVVAARADSVRALWVSMIPSALFQQNFNVLKALFGEWHGPSASAAERAGEVGKLGMAVGLAFMAGPLLGSVLFKTYTQAVVFASVCLIVALLFIIRLPKPMKEDKQRSGNSNAIVTEDRSLTTSSSFINRFVPDVPAARTPPAIFIMISRTCMALSFHIFNTIWQVAWRERFKFGPQDYGRYYSYIGFGFAVSQGYVANMLLRNFGMTESGRSRLLLVCSCILGGGRLLAYQTDNIAVVYFLQGLIITALGVVNTIFTADTSKIANPDQLGGLFGVLGSVESLAGIIGPILGGSLSRIHPVRGPLMAVVLLYGTVFTLVIWGYERIIGRAKIDGVQWKND</sequence>
<keyword evidence="3" id="KW-1185">Reference proteome</keyword>
<accession>A0A9K3LMC1</accession>
<feature type="transmembrane region" description="Helical" evidence="1">
    <location>
        <begin position="33"/>
        <end position="51"/>
    </location>
</feature>
<dbReference type="GO" id="GO:0005635">
    <property type="term" value="C:nuclear envelope"/>
    <property type="evidence" value="ECO:0007669"/>
    <property type="project" value="TreeGrafter"/>
</dbReference>
<name>A0A9K3LMC1_9STRA</name>
<keyword evidence="1" id="KW-1133">Transmembrane helix</keyword>
<feature type="transmembrane region" description="Helical" evidence="1">
    <location>
        <begin position="354"/>
        <end position="375"/>
    </location>
</feature>
<evidence type="ECO:0000256" key="1">
    <source>
        <dbReference type="SAM" id="Phobius"/>
    </source>
</evidence>
<dbReference type="InterPro" id="IPR011701">
    <property type="entry name" value="MFS"/>
</dbReference>
<feature type="transmembrane region" description="Helical" evidence="1">
    <location>
        <begin position="105"/>
        <end position="124"/>
    </location>
</feature>
<keyword evidence="1" id="KW-0812">Transmembrane</keyword>
<organism evidence="2 3">
    <name type="scientific">Nitzschia inconspicua</name>
    <dbReference type="NCBI Taxonomy" id="303405"/>
    <lineage>
        <taxon>Eukaryota</taxon>
        <taxon>Sar</taxon>
        <taxon>Stramenopiles</taxon>
        <taxon>Ochrophyta</taxon>
        <taxon>Bacillariophyta</taxon>
        <taxon>Bacillariophyceae</taxon>
        <taxon>Bacillariophycidae</taxon>
        <taxon>Bacillariales</taxon>
        <taxon>Bacillariaceae</taxon>
        <taxon>Nitzschia</taxon>
    </lineage>
</organism>
<feature type="transmembrane region" description="Helical" evidence="1">
    <location>
        <begin position="300"/>
        <end position="319"/>
    </location>
</feature>
<reference evidence="2" key="1">
    <citation type="journal article" date="2021" name="Sci. Rep.">
        <title>Diploid genomic architecture of Nitzschia inconspicua, an elite biomass production diatom.</title>
        <authorList>
            <person name="Oliver A."/>
            <person name="Podell S."/>
            <person name="Pinowska A."/>
            <person name="Traller J.C."/>
            <person name="Smith S.R."/>
            <person name="McClure R."/>
            <person name="Beliaev A."/>
            <person name="Bohutskyi P."/>
            <person name="Hill E.A."/>
            <person name="Rabines A."/>
            <person name="Zheng H."/>
            <person name="Allen L.Z."/>
            <person name="Kuo A."/>
            <person name="Grigoriev I.V."/>
            <person name="Allen A.E."/>
            <person name="Hazlebeck D."/>
            <person name="Allen E.E."/>
        </authorList>
    </citation>
    <scope>NUCLEOTIDE SEQUENCE</scope>
    <source>
        <strain evidence="2">Hildebrandi</strain>
    </source>
</reference>
<evidence type="ECO:0000313" key="2">
    <source>
        <dbReference type="EMBL" id="KAG7363106.1"/>
    </source>
</evidence>
<feature type="transmembrane region" description="Helical" evidence="1">
    <location>
        <begin position="331"/>
        <end position="348"/>
    </location>
</feature>
<dbReference type="Proteomes" id="UP000693970">
    <property type="component" value="Unassembled WGS sequence"/>
</dbReference>
<dbReference type="PANTHER" id="PTHR24002">
    <property type="entry name" value="SOLUTE CARRIER FAMILY 22 MEMBER 18"/>
    <property type="match status" value="1"/>
</dbReference>
<feature type="transmembrane region" description="Helical" evidence="1">
    <location>
        <begin position="196"/>
        <end position="214"/>
    </location>
</feature>
<comment type="caution">
    <text evidence="2">The sequence shown here is derived from an EMBL/GenBank/DDBJ whole genome shotgun (WGS) entry which is preliminary data.</text>
</comment>